<gene>
    <name evidence="1" type="ORF">METZ01_LOCUS359691</name>
</gene>
<name>A0A382SC82_9ZZZZ</name>
<evidence type="ECO:0000313" key="1">
    <source>
        <dbReference type="EMBL" id="SVD06837.1"/>
    </source>
</evidence>
<dbReference type="AlphaFoldDB" id="A0A382SC82"/>
<proteinExistence type="predicted"/>
<sequence>EAKVYILTLNPHFAPTCFHEDYKNELHIQRLEKNLKLTTKTPFNIDKRLADTGGYRYWYPKYRSIIHNVVKKSDLDWEEAESKVTENVAVIESIAYHSNFSPNVWKLFPLPSSQLAKEFVNQYLLPRVENKKAFIFVQRSARHWGLENNGSNLIVRDSMKARLPISEEETSKIADFLIEAF</sequence>
<protein>
    <submittedName>
        <fullName evidence="1">Uncharacterized protein</fullName>
    </submittedName>
</protein>
<accession>A0A382SC82</accession>
<dbReference type="EMBL" id="UINC01127607">
    <property type="protein sequence ID" value="SVD06837.1"/>
    <property type="molecule type" value="Genomic_DNA"/>
</dbReference>
<organism evidence="1">
    <name type="scientific">marine metagenome</name>
    <dbReference type="NCBI Taxonomy" id="408172"/>
    <lineage>
        <taxon>unclassified sequences</taxon>
        <taxon>metagenomes</taxon>
        <taxon>ecological metagenomes</taxon>
    </lineage>
</organism>
<feature type="non-terminal residue" evidence="1">
    <location>
        <position position="1"/>
    </location>
</feature>
<reference evidence="1" key="1">
    <citation type="submission" date="2018-05" db="EMBL/GenBank/DDBJ databases">
        <authorList>
            <person name="Lanie J.A."/>
            <person name="Ng W.-L."/>
            <person name="Kazmierczak K.M."/>
            <person name="Andrzejewski T.M."/>
            <person name="Davidsen T.M."/>
            <person name="Wayne K.J."/>
            <person name="Tettelin H."/>
            <person name="Glass J.I."/>
            <person name="Rusch D."/>
            <person name="Podicherti R."/>
            <person name="Tsui H.-C.T."/>
            <person name="Winkler M.E."/>
        </authorList>
    </citation>
    <scope>NUCLEOTIDE SEQUENCE</scope>
</reference>